<protein>
    <submittedName>
        <fullName evidence="1">Uncharacterized protein</fullName>
    </submittedName>
</protein>
<name>A0AAN6PH51_9PEZI</name>
<reference evidence="2" key="1">
    <citation type="journal article" date="2023" name="Mol. Phylogenet. Evol.">
        <title>Genome-scale phylogeny and comparative genomics of the fungal order Sordariales.</title>
        <authorList>
            <person name="Hensen N."/>
            <person name="Bonometti L."/>
            <person name="Westerberg I."/>
            <person name="Brannstrom I.O."/>
            <person name="Guillou S."/>
            <person name="Cros-Aarteil S."/>
            <person name="Calhoun S."/>
            <person name="Haridas S."/>
            <person name="Kuo A."/>
            <person name="Mondo S."/>
            <person name="Pangilinan J."/>
            <person name="Riley R."/>
            <person name="LaButti K."/>
            <person name="Andreopoulos B."/>
            <person name="Lipzen A."/>
            <person name="Chen C."/>
            <person name="Yan M."/>
            <person name="Daum C."/>
            <person name="Ng V."/>
            <person name="Clum A."/>
            <person name="Steindorff A."/>
            <person name="Ohm R.A."/>
            <person name="Martin F."/>
            <person name="Silar P."/>
            <person name="Natvig D.O."/>
            <person name="Lalanne C."/>
            <person name="Gautier V."/>
            <person name="Ament-Velasquez S.L."/>
            <person name="Kruys A."/>
            <person name="Hutchinson M.I."/>
            <person name="Powell A.J."/>
            <person name="Barry K."/>
            <person name="Miller A.N."/>
            <person name="Grigoriev I.V."/>
            <person name="Debuchy R."/>
            <person name="Gladieux P."/>
            <person name="Hiltunen Thoren M."/>
            <person name="Johannesson H."/>
        </authorList>
    </citation>
    <scope>NUCLEOTIDE SEQUENCE [LARGE SCALE GENOMIC DNA]</scope>
    <source>
        <strain evidence="2">CBS 284.82</strain>
    </source>
</reference>
<dbReference type="AlphaFoldDB" id="A0AAN6PH51"/>
<dbReference type="Proteomes" id="UP001303115">
    <property type="component" value="Unassembled WGS sequence"/>
</dbReference>
<sequence>MPARGRSPAPSLPPVNNEATVPFSDLFKSGFDPATVDATTQLADRSIFVTSNGSRYRLERIPDEVPVPGRVPASAPIPPAGAQPFGFHTPSSTLSGSPASLPPPQLHVHAPPDTGSGWGRSASNASLYSRSSGAYSTRSGYAGGAIPGPEPRGPTHEVANMMANLHIGRFGATPLYGESDGGVHAAETLTDPDHAPRAPMSPASLGTQAASPRVSYAQYEQPSQYQAQSWGAHNYPSPGAAPQPWTNVDYAGYYAHLERSQQRATATGGLPSLLELATPLPPPHRASDPVSTLSPMSPDKEVWDGQDTGNGYYYPSLHPSVSAPPSFVGRQPSYVNIGPGDIDTLTPVIVHDPAHSTASDGASTGRDNVLPGEDLLFDGPVKSAQTLTAPVFREGVLKVFRNTLTNDLRFHCKVDRESETYRMKASNAQLVPAYAYDQRLSNVVYIRDKESDTGNSQGNCRPSGIYQFSSLRELFDFQARLTGEKVVLDIGSVRMVTLSKANSRSSTQFSSARLQIWHEAEGRRTAQSDVASFVTAGTALSGPLRERLVASSSRLMLYLGRSGGYITVFITDDLEIKAEGQTLVKLKPRKGPTPFSRKASRWQSVKARLEPSQGSEQAGLDIHGKAVEVDVGSDYDSYKTFEIEFENSPSQDGFIRKWDEVIKERRAQRIRLDRVQEEMESAVFTGRQARGVFM</sequence>
<accession>A0AAN6PH51</accession>
<gene>
    <name evidence="1" type="ORF">C8A01DRAFT_36047</name>
</gene>
<evidence type="ECO:0000313" key="1">
    <source>
        <dbReference type="EMBL" id="KAK4039915.1"/>
    </source>
</evidence>
<keyword evidence="2" id="KW-1185">Reference proteome</keyword>
<dbReference type="EMBL" id="MU854388">
    <property type="protein sequence ID" value="KAK4039915.1"/>
    <property type="molecule type" value="Genomic_DNA"/>
</dbReference>
<organism evidence="1 2">
    <name type="scientific">Parachaetomium inaequale</name>
    <dbReference type="NCBI Taxonomy" id="2588326"/>
    <lineage>
        <taxon>Eukaryota</taxon>
        <taxon>Fungi</taxon>
        <taxon>Dikarya</taxon>
        <taxon>Ascomycota</taxon>
        <taxon>Pezizomycotina</taxon>
        <taxon>Sordariomycetes</taxon>
        <taxon>Sordariomycetidae</taxon>
        <taxon>Sordariales</taxon>
        <taxon>Chaetomiaceae</taxon>
        <taxon>Parachaetomium</taxon>
    </lineage>
</organism>
<proteinExistence type="predicted"/>
<comment type="caution">
    <text evidence="1">The sequence shown here is derived from an EMBL/GenBank/DDBJ whole genome shotgun (WGS) entry which is preliminary data.</text>
</comment>
<evidence type="ECO:0000313" key="2">
    <source>
        <dbReference type="Proteomes" id="UP001303115"/>
    </source>
</evidence>